<keyword evidence="1" id="KW-0732">Signal</keyword>
<organism evidence="2 3">
    <name type="scientific">Albimonas pacifica</name>
    <dbReference type="NCBI Taxonomy" id="1114924"/>
    <lineage>
        <taxon>Bacteria</taxon>
        <taxon>Pseudomonadati</taxon>
        <taxon>Pseudomonadota</taxon>
        <taxon>Alphaproteobacteria</taxon>
        <taxon>Rhodobacterales</taxon>
        <taxon>Paracoccaceae</taxon>
        <taxon>Albimonas</taxon>
    </lineage>
</organism>
<feature type="chain" id="PRO_5011601019" evidence="1">
    <location>
        <begin position="25"/>
        <end position="169"/>
    </location>
</feature>
<name>A0A1I3JTT6_9RHOB</name>
<evidence type="ECO:0000313" key="2">
    <source>
        <dbReference type="EMBL" id="SFI63671.1"/>
    </source>
</evidence>
<dbReference type="Proteomes" id="UP000199377">
    <property type="component" value="Unassembled WGS sequence"/>
</dbReference>
<keyword evidence="3" id="KW-1185">Reference proteome</keyword>
<feature type="signal peptide" evidence="1">
    <location>
        <begin position="1"/>
        <end position="24"/>
    </location>
</feature>
<protein>
    <submittedName>
        <fullName evidence="2">Uncharacterized protein</fullName>
    </submittedName>
</protein>
<dbReference type="RefSeq" id="WP_092861837.1">
    <property type="nucleotide sequence ID" value="NZ_FOQH01000008.1"/>
</dbReference>
<dbReference type="EMBL" id="FOQH01000008">
    <property type="protein sequence ID" value="SFI63671.1"/>
    <property type="molecule type" value="Genomic_DNA"/>
</dbReference>
<dbReference type="PROSITE" id="PS51257">
    <property type="entry name" value="PROKAR_LIPOPROTEIN"/>
    <property type="match status" value="1"/>
</dbReference>
<sequence>MIRAAAVLAPVLALALLAPSSAAAACAGETVVSCPIGERRLEVCLEASDPPAFTYAYGPPGAPELTLREPLSAGTVMPWTGVGRSLWEAVAFRAGAYRYEVWHSLDRLTEDAPLEAGVSVLKGERLVASLTCRPGPGTVVAPIFTLSDAMIEAGWRWDLDARAWRRDAP</sequence>
<dbReference type="AlphaFoldDB" id="A0A1I3JTT6"/>
<evidence type="ECO:0000313" key="3">
    <source>
        <dbReference type="Proteomes" id="UP000199377"/>
    </source>
</evidence>
<evidence type="ECO:0000256" key="1">
    <source>
        <dbReference type="SAM" id="SignalP"/>
    </source>
</evidence>
<dbReference type="OrthoDB" id="7426224at2"/>
<proteinExistence type="predicted"/>
<accession>A0A1I3JTT6</accession>
<dbReference type="STRING" id="1114924.SAMN05216258_108154"/>
<reference evidence="2 3" key="1">
    <citation type="submission" date="2016-10" db="EMBL/GenBank/DDBJ databases">
        <authorList>
            <person name="de Groot N.N."/>
        </authorList>
    </citation>
    <scope>NUCLEOTIDE SEQUENCE [LARGE SCALE GENOMIC DNA]</scope>
    <source>
        <strain evidence="2 3">CGMCC 1.11030</strain>
    </source>
</reference>
<gene>
    <name evidence="2" type="ORF">SAMN05216258_108154</name>
</gene>